<evidence type="ECO:0000256" key="4">
    <source>
        <dbReference type="ARBA" id="ARBA00023136"/>
    </source>
</evidence>
<name>A0A2U1EYH8_9PSEU</name>
<evidence type="ECO:0000313" key="8">
    <source>
        <dbReference type="Proteomes" id="UP000245639"/>
    </source>
</evidence>
<organism evidence="7 8">
    <name type="scientific">Actinomycetospora cinnamomea</name>
    <dbReference type="NCBI Taxonomy" id="663609"/>
    <lineage>
        <taxon>Bacteria</taxon>
        <taxon>Bacillati</taxon>
        <taxon>Actinomycetota</taxon>
        <taxon>Actinomycetes</taxon>
        <taxon>Pseudonocardiales</taxon>
        <taxon>Pseudonocardiaceae</taxon>
        <taxon>Actinomycetospora</taxon>
    </lineage>
</organism>
<feature type="compositionally biased region" description="Basic and acidic residues" evidence="5">
    <location>
        <begin position="8"/>
        <end position="21"/>
    </location>
</feature>
<dbReference type="Proteomes" id="UP000245639">
    <property type="component" value="Unassembled WGS sequence"/>
</dbReference>
<dbReference type="InterPro" id="IPR021401">
    <property type="entry name" value="DUF3040"/>
</dbReference>
<evidence type="ECO:0000256" key="5">
    <source>
        <dbReference type="SAM" id="MobiDB-lite"/>
    </source>
</evidence>
<dbReference type="EMBL" id="QEKW01000016">
    <property type="protein sequence ID" value="PVZ04978.1"/>
    <property type="molecule type" value="Genomic_DNA"/>
</dbReference>
<dbReference type="AlphaFoldDB" id="A0A2U1EYH8"/>
<dbReference type="GO" id="GO:0005524">
    <property type="term" value="F:ATP binding"/>
    <property type="evidence" value="ECO:0007669"/>
    <property type="project" value="InterPro"/>
</dbReference>
<feature type="transmembrane region" description="Helical" evidence="6">
    <location>
        <begin position="51"/>
        <end position="71"/>
    </location>
</feature>
<keyword evidence="3 6" id="KW-1133">Transmembrane helix</keyword>
<accession>A0A2U1EYH8</accession>
<dbReference type="Gene3D" id="1.20.1560.10">
    <property type="entry name" value="ABC transporter type 1, transmembrane domain"/>
    <property type="match status" value="1"/>
</dbReference>
<sequence>MATSRFPEPQEPRPLSDHEQRALSDLERRLSDDDPALSLSMRRRRSWFGSLSSRAFNAIIQVVVVLVVLLVVLPSPWAATLIALVVMVVPTALLAYDMRREKRKRDTPGT</sequence>
<dbReference type="RefSeq" id="WP_116710509.1">
    <property type="nucleotide sequence ID" value="NZ_QEKW01000016.1"/>
</dbReference>
<comment type="caution">
    <text evidence="7">The sequence shown here is derived from an EMBL/GenBank/DDBJ whole genome shotgun (WGS) entry which is preliminary data.</text>
</comment>
<dbReference type="Pfam" id="PF11239">
    <property type="entry name" value="DUF3040"/>
    <property type="match status" value="1"/>
</dbReference>
<evidence type="ECO:0000256" key="6">
    <source>
        <dbReference type="SAM" id="Phobius"/>
    </source>
</evidence>
<comment type="subcellular location">
    <subcellularLocation>
        <location evidence="1">Cell membrane</location>
        <topology evidence="1">Multi-pass membrane protein</topology>
    </subcellularLocation>
</comment>
<evidence type="ECO:0000256" key="3">
    <source>
        <dbReference type="ARBA" id="ARBA00022989"/>
    </source>
</evidence>
<gene>
    <name evidence="7" type="ORF">C8D89_11684</name>
</gene>
<feature type="region of interest" description="Disordered" evidence="5">
    <location>
        <begin position="1"/>
        <end position="21"/>
    </location>
</feature>
<evidence type="ECO:0000256" key="2">
    <source>
        <dbReference type="ARBA" id="ARBA00022692"/>
    </source>
</evidence>
<protein>
    <submittedName>
        <fullName evidence="7">Exopolysaccharide synthesis protein ExoD</fullName>
    </submittedName>
</protein>
<reference evidence="7 8" key="1">
    <citation type="submission" date="2018-04" db="EMBL/GenBank/DDBJ databases">
        <title>Genomic Encyclopedia of Type Strains, Phase IV (KMG-IV): sequencing the most valuable type-strain genomes for metagenomic binning, comparative biology and taxonomic classification.</title>
        <authorList>
            <person name="Goeker M."/>
        </authorList>
    </citation>
    <scope>NUCLEOTIDE SEQUENCE [LARGE SCALE GENOMIC DNA]</scope>
    <source>
        <strain evidence="7 8">DSM 45771</strain>
    </source>
</reference>
<keyword evidence="4 6" id="KW-0472">Membrane</keyword>
<proteinExistence type="predicted"/>
<keyword evidence="8" id="KW-1185">Reference proteome</keyword>
<evidence type="ECO:0000256" key="1">
    <source>
        <dbReference type="ARBA" id="ARBA00004651"/>
    </source>
</evidence>
<feature type="transmembrane region" description="Helical" evidence="6">
    <location>
        <begin position="77"/>
        <end position="96"/>
    </location>
</feature>
<keyword evidence="2 6" id="KW-0812">Transmembrane</keyword>
<evidence type="ECO:0000313" key="7">
    <source>
        <dbReference type="EMBL" id="PVZ04978.1"/>
    </source>
</evidence>
<dbReference type="InterPro" id="IPR036640">
    <property type="entry name" value="ABC1_TM_sf"/>
</dbReference>
<dbReference type="GO" id="GO:0005886">
    <property type="term" value="C:plasma membrane"/>
    <property type="evidence" value="ECO:0007669"/>
    <property type="project" value="UniProtKB-SubCell"/>
</dbReference>